<dbReference type="EMBL" id="JAWQEG010001428">
    <property type="protein sequence ID" value="KAK3879592.1"/>
    <property type="molecule type" value="Genomic_DNA"/>
</dbReference>
<proteinExistence type="predicted"/>
<dbReference type="AlphaFoldDB" id="A0AAE1KQA9"/>
<evidence type="ECO:0000313" key="3">
    <source>
        <dbReference type="Proteomes" id="UP001286313"/>
    </source>
</evidence>
<comment type="caution">
    <text evidence="2">The sequence shown here is derived from an EMBL/GenBank/DDBJ whole genome shotgun (WGS) entry which is preliminary data.</text>
</comment>
<keyword evidence="3" id="KW-1185">Reference proteome</keyword>
<protein>
    <submittedName>
        <fullName evidence="2">Uncharacterized protein</fullName>
    </submittedName>
</protein>
<evidence type="ECO:0000256" key="1">
    <source>
        <dbReference type="SAM" id="MobiDB-lite"/>
    </source>
</evidence>
<reference evidence="2" key="1">
    <citation type="submission" date="2023-10" db="EMBL/GenBank/DDBJ databases">
        <title>Genome assemblies of two species of porcelain crab, Petrolisthes cinctipes and Petrolisthes manimaculis (Anomura: Porcellanidae).</title>
        <authorList>
            <person name="Angst P."/>
        </authorList>
    </citation>
    <scope>NUCLEOTIDE SEQUENCE</scope>
    <source>
        <strain evidence="2">PB745_01</strain>
        <tissue evidence="2">Gill</tissue>
    </source>
</reference>
<accession>A0AAE1KQA9</accession>
<feature type="region of interest" description="Disordered" evidence="1">
    <location>
        <begin position="76"/>
        <end position="108"/>
    </location>
</feature>
<gene>
    <name evidence="2" type="ORF">Pcinc_015848</name>
</gene>
<evidence type="ECO:0000313" key="2">
    <source>
        <dbReference type="EMBL" id="KAK3879592.1"/>
    </source>
</evidence>
<feature type="region of interest" description="Disordered" evidence="1">
    <location>
        <begin position="1"/>
        <end position="31"/>
    </location>
</feature>
<name>A0AAE1KQA9_PETCI</name>
<dbReference type="Proteomes" id="UP001286313">
    <property type="component" value="Unassembled WGS sequence"/>
</dbReference>
<organism evidence="2 3">
    <name type="scientific">Petrolisthes cinctipes</name>
    <name type="common">Flat porcelain crab</name>
    <dbReference type="NCBI Taxonomy" id="88211"/>
    <lineage>
        <taxon>Eukaryota</taxon>
        <taxon>Metazoa</taxon>
        <taxon>Ecdysozoa</taxon>
        <taxon>Arthropoda</taxon>
        <taxon>Crustacea</taxon>
        <taxon>Multicrustacea</taxon>
        <taxon>Malacostraca</taxon>
        <taxon>Eumalacostraca</taxon>
        <taxon>Eucarida</taxon>
        <taxon>Decapoda</taxon>
        <taxon>Pleocyemata</taxon>
        <taxon>Anomura</taxon>
        <taxon>Galatheoidea</taxon>
        <taxon>Porcellanidae</taxon>
        <taxon>Petrolisthes</taxon>
    </lineage>
</organism>
<feature type="compositionally biased region" description="Basic and acidic residues" evidence="1">
    <location>
        <begin position="78"/>
        <end position="108"/>
    </location>
</feature>
<sequence>MSRGKEEEGERGVRRYEERVEGGKEEEEKMIKVGMTGDKANGAELGGPTETASKVLKRGHHSPTHLSLWIKLLQKTQGGEKEVQEGGGNEREEEKEVKDENKVEEYRK</sequence>